<sequence>MRSKLTPLFVAMGLAASVASAAAVPAIVSADTALRARPGMRSAIVATIPAGAAVEAGPCRAWCRVQYGPAVGFVPSPLVTASAGAPGYYGSAGYADAGPFGLLGAPFEAAGDIFGAGGPDVYGQAAPMQPPVVAGY</sequence>
<keyword evidence="1" id="KW-0732">Signal</keyword>
<organism evidence="2 3">
    <name type="scientific">Methylocystis iwaonis</name>
    <dbReference type="NCBI Taxonomy" id="2885079"/>
    <lineage>
        <taxon>Bacteria</taxon>
        <taxon>Pseudomonadati</taxon>
        <taxon>Pseudomonadota</taxon>
        <taxon>Alphaproteobacteria</taxon>
        <taxon>Hyphomicrobiales</taxon>
        <taxon>Methylocystaceae</taxon>
        <taxon>Methylocystis</taxon>
    </lineage>
</organism>
<dbReference type="EMBL" id="AP027142">
    <property type="protein sequence ID" value="BDV34093.1"/>
    <property type="molecule type" value="Genomic_DNA"/>
</dbReference>
<protein>
    <recommendedName>
        <fullName evidence="4">SH3 domain-containing protein</fullName>
    </recommendedName>
</protein>
<reference evidence="2 3" key="1">
    <citation type="journal article" date="2023" name="Int. J. Syst. Evol. Microbiol.">
        <title>Methylocystis iwaonis sp. nov., a type II methane-oxidizing bacterium from surface soil of a rice paddy field in Japan, and emended description of the genus Methylocystis (ex Whittenbury et al. 1970) Bowman et al. 1993.</title>
        <authorList>
            <person name="Kaise H."/>
            <person name="Sawadogo J.B."/>
            <person name="Alam M.S."/>
            <person name="Ueno C."/>
            <person name="Dianou D."/>
            <person name="Shinjo R."/>
            <person name="Asakawa S."/>
        </authorList>
    </citation>
    <scope>NUCLEOTIDE SEQUENCE [LARGE SCALE GENOMIC DNA]</scope>
    <source>
        <strain evidence="2 3">SS37A-Re</strain>
    </source>
</reference>
<evidence type="ECO:0000313" key="2">
    <source>
        <dbReference type="EMBL" id="BDV34093.1"/>
    </source>
</evidence>
<name>A0ABM8E834_9HYPH</name>
<evidence type="ECO:0000313" key="3">
    <source>
        <dbReference type="Proteomes" id="UP001317629"/>
    </source>
</evidence>
<feature type="chain" id="PRO_5045667653" description="SH3 domain-containing protein" evidence="1">
    <location>
        <begin position="23"/>
        <end position="136"/>
    </location>
</feature>
<dbReference type="Proteomes" id="UP001317629">
    <property type="component" value="Chromosome"/>
</dbReference>
<gene>
    <name evidence="2" type="ORF">SS37A_16220</name>
</gene>
<evidence type="ECO:0000256" key="1">
    <source>
        <dbReference type="SAM" id="SignalP"/>
    </source>
</evidence>
<evidence type="ECO:0008006" key="4">
    <source>
        <dbReference type="Google" id="ProtNLM"/>
    </source>
</evidence>
<dbReference type="RefSeq" id="WP_281931721.1">
    <property type="nucleotide sequence ID" value="NZ_AP027142.1"/>
</dbReference>
<feature type="signal peptide" evidence="1">
    <location>
        <begin position="1"/>
        <end position="22"/>
    </location>
</feature>
<proteinExistence type="predicted"/>
<keyword evidence="3" id="KW-1185">Reference proteome</keyword>
<accession>A0ABM8E834</accession>